<keyword evidence="2" id="KW-0812">Transmembrane</keyword>
<evidence type="ECO:0000313" key="3">
    <source>
        <dbReference type="EMBL" id="PHT39325.1"/>
    </source>
</evidence>
<dbReference type="EMBL" id="MLFT02000009">
    <property type="protein sequence ID" value="PHT39325.1"/>
    <property type="molecule type" value="Genomic_DNA"/>
</dbReference>
<proteinExistence type="predicted"/>
<dbReference type="OrthoDB" id="679404at2759"/>
<feature type="compositionally biased region" description="Basic and acidic residues" evidence="1">
    <location>
        <begin position="153"/>
        <end position="165"/>
    </location>
</feature>
<feature type="region of interest" description="Disordered" evidence="1">
    <location>
        <begin position="141"/>
        <end position="198"/>
    </location>
</feature>
<dbReference type="AlphaFoldDB" id="A0A2G2W272"/>
<keyword evidence="4" id="KW-1185">Reference proteome</keyword>
<organism evidence="3 4">
    <name type="scientific">Capsicum baccatum</name>
    <name type="common">Peruvian pepper</name>
    <dbReference type="NCBI Taxonomy" id="33114"/>
    <lineage>
        <taxon>Eukaryota</taxon>
        <taxon>Viridiplantae</taxon>
        <taxon>Streptophyta</taxon>
        <taxon>Embryophyta</taxon>
        <taxon>Tracheophyta</taxon>
        <taxon>Spermatophyta</taxon>
        <taxon>Magnoliopsida</taxon>
        <taxon>eudicotyledons</taxon>
        <taxon>Gunneridae</taxon>
        <taxon>Pentapetalae</taxon>
        <taxon>asterids</taxon>
        <taxon>lamiids</taxon>
        <taxon>Solanales</taxon>
        <taxon>Solanaceae</taxon>
        <taxon>Solanoideae</taxon>
        <taxon>Capsiceae</taxon>
        <taxon>Capsicum</taxon>
    </lineage>
</organism>
<dbReference type="PANTHER" id="PTHR47592:SF27">
    <property type="entry name" value="OS08G0421700 PROTEIN"/>
    <property type="match status" value="1"/>
</dbReference>
<evidence type="ECO:0008006" key="5">
    <source>
        <dbReference type="Google" id="ProtNLM"/>
    </source>
</evidence>
<evidence type="ECO:0000256" key="1">
    <source>
        <dbReference type="SAM" id="MobiDB-lite"/>
    </source>
</evidence>
<protein>
    <recommendedName>
        <fullName evidence="5">CCHC-type domain-containing protein</fullName>
    </recommendedName>
</protein>
<dbReference type="Proteomes" id="UP000224567">
    <property type="component" value="Unassembled WGS sequence"/>
</dbReference>
<dbReference type="PANTHER" id="PTHR47592">
    <property type="entry name" value="PBF68 PROTEIN"/>
    <property type="match status" value="1"/>
</dbReference>
<name>A0A2G2W272_CAPBA</name>
<reference evidence="4" key="2">
    <citation type="journal article" date="2017" name="J. Anim. Genet.">
        <title>Multiple reference genome sequences of hot pepper reveal the massive evolution of plant disease resistance genes by retroduplication.</title>
        <authorList>
            <person name="Kim S."/>
            <person name="Park J."/>
            <person name="Yeom S.-I."/>
            <person name="Kim Y.-M."/>
            <person name="Seo E."/>
            <person name="Kim K.-T."/>
            <person name="Kim M.-S."/>
            <person name="Lee J.M."/>
            <person name="Cheong K."/>
            <person name="Shin H.-S."/>
            <person name="Kim S.-B."/>
            <person name="Han K."/>
            <person name="Lee J."/>
            <person name="Park M."/>
            <person name="Lee H.-A."/>
            <person name="Lee H.-Y."/>
            <person name="Lee Y."/>
            <person name="Oh S."/>
            <person name="Lee J.H."/>
            <person name="Choi E."/>
            <person name="Choi E."/>
            <person name="Lee S.E."/>
            <person name="Jeon J."/>
            <person name="Kim H."/>
            <person name="Choi G."/>
            <person name="Song H."/>
            <person name="Lee J."/>
            <person name="Lee S.-C."/>
            <person name="Kwon J.-K."/>
            <person name="Lee H.-Y."/>
            <person name="Koo N."/>
            <person name="Hong Y."/>
            <person name="Kim R.W."/>
            <person name="Kang W.-H."/>
            <person name="Huh J.H."/>
            <person name="Kang B.-C."/>
            <person name="Yang T.-J."/>
            <person name="Lee Y.-H."/>
            <person name="Bennetzen J.L."/>
            <person name="Choi D."/>
        </authorList>
    </citation>
    <scope>NUCLEOTIDE SEQUENCE [LARGE SCALE GENOMIC DNA]</scope>
    <source>
        <strain evidence="4">cv. PBC81</strain>
    </source>
</reference>
<evidence type="ECO:0000256" key="2">
    <source>
        <dbReference type="SAM" id="Phobius"/>
    </source>
</evidence>
<sequence>MTLKRVFGYFKYTQDYALHYNKYPAVLEGYSDANWIIGSNEVKSPSGYVFTIGGGVVSWKSSKQTCIARSTMESEFIVLDKAGEEVEWLQNFLDDFWYCPKLVAPVCIHCDRQIKIDYGESKDNVLDPLIKGLSREGVEMASKGMGLRPRRSQHAEDNKANERRSKGNYTINGAHIVEDDQNNSKKRKNVEQGSNQPKKKFKQKCFNCGKIVYKSTDCRAPKKGKKKDQGILVNGGWILVPPGILVLLALQWNLNLSHWIKPVKKQNGSKISWMIFVLSQASGTNYGESKDNVLDPLIKGLSREGVEMTSKGMGLRPRRSQHGEVSLKECIIDAQLTEVPVVAKYHREDDSNNGRLYDLDKSHMEVNAQPLVQLLEAYMVEYRGVQCCEVVWLRGNEMSGSRVDYPGVSGRSKSSSIVGFGLKVIMRLRTTDTGGVSNPIS</sequence>
<feature type="transmembrane region" description="Helical" evidence="2">
    <location>
        <begin position="231"/>
        <end position="252"/>
    </location>
</feature>
<comment type="caution">
    <text evidence="3">The sequence shown here is derived from an EMBL/GenBank/DDBJ whole genome shotgun (WGS) entry which is preliminary data.</text>
</comment>
<dbReference type="CDD" id="cd09272">
    <property type="entry name" value="RNase_HI_RT_Ty1"/>
    <property type="match status" value="1"/>
</dbReference>
<gene>
    <name evidence="3" type="ORF">CQW23_22898</name>
</gene>
<evidence type="ECO:0000313" key="4">
    <source>
        <dbReference type="Proteomes" id="UP000224567"/>
    </source>
</evidence>
<accession>A0A2G2W272</accession>
<keyword evidence="2" id="KW-1133">Transmembrane helix</keyword>
<reference evidence="3 4" key="1">
    <citation type="journal article" date="2017" name="Genome Biol.">
        <title>New reference genome sequences of hot pepper reveal the massive evolution of plant disease-resistance genes by retroduplication.</title>
        <authorList>
            <person name="Kim S."/>
            <person name="Park J."/>
            <person name="Yeom S.I."/>
            <person name="Kim Y.M."/>
            <person name="Seo E."/>
            <person name="Kim K.T."/>
            <person name="Kim M.S."/>
            <person name="Lee J.M."/>
            <person name="Cheong K."/>
            <person name="Shin H.S."/>
            <person name="Kim S.B."/>
            <person name="Han K."/>
            <person name="Lee J."/>
            <person name="Park M."/>
            <person name="Lee H.A."/>
            <person name="Lee H.Y."/>
            <person name="Lee Y."/>
            <person name="Oh S."/>
            <person name="Lee J.H."/>
            <person name="Choi E."/>
            <person name="Choi E."/>
            <person name="Lee S.E."/>
            <person name="Jeon J."/>
            <person name="Kim H."/>
            <person name="Choi G."/>
            <person name="Song H."/>
            <person name="Lee J."/>
            <person name="Lee S.C."/>
            <person name="Kwon J.K."/>
            <person name="Lee H.Y."/>
            <person name="Koo N."/>
            <person name="Hong Y."/>
            <person name="Kim R.W."/>
            <person name="Kang W.H."/>
            <person name="Huh J.H."/>
            <person name="Kang B.C."/>
            <person name="Yang T.J."/>
            <person name="Lee Y.H."/>
            <person name="Bennetzen J.L."/>
            <person name="Choi D."/>
        </authorList>
    </citation>
    <scope>NUCLEOTIDE SEQUENCE [LARGE SCALE GENOMIC DNA]</scope>
    <source>
        <strain evidence="4">cv. PBC81</strain>
    </source>
</reference>
<keyword evidence="2" id="KW-0472">Membrane</keyword>